<reference evidence="1 2" key="1">
    <citation type="submission" date="2020-02" db="EMBL/GenBank/DDBJ databases">
        <title>Integrative conjugative elements (ICEs) and plasmids drive adaptation of Pseudomonas nitroreducens strain HBP1 to wastewater environment.</title>
        <authorList>
            <person name="Sentchilo V."/>
            <person name="Carraro N."/>
            <person name="Bertelli C."/>
            <person name="van der Meer J.R."/>
        </authorList>
    </citation>
    <scope>NUCLEOTIDE SEQUENCE [LARGE SCALE GENOMIC DNA]</scope>
    <source>
        <strain evidence="1 2">HBP1</strain>
        <plasmid evidence="2">ppnihbp1_1</plasmid>
    </source>
</reference>
<evidence type="ECO:0000313" key="1">
    <source>
        <dbReference type="EMBL" id="QIE91481.1"/>
    </source>
</evidence>
<gene>
    <name evidence="1" type="ORF">G5B91_34690</name>
</gene>
<organism evidence="1 2">
    <name type="scientific">Pseudomonas nitroreducens</name>
    <dbReference type="NCBI Taxonomy" id="46680"/>
    <lineage>
        <taxon>Bacteria</taxon>
        <taxon>Pseudomonadati</taxon>
        <taxon>Pseudomonadota</taxon>
        <taxon>Gammaproteobacteria</taxon>
        <taxon>Pseudomonadales</taxon>
        <taxon>Pseudomonadaceae</taxon>
        <taxon>Pseudomonas</taxon>
    </lineage>
</organism>
<dbReference type="RefSeq" id="WP_128082541.1">
    <property type="nucleotide sequence ID" value="NZ_CP049142.1"/>
</dbReference>
<protein>
    <submittedName>
        <fullName evidence="1">Uncharacterized protein</fullName>
    </submittedName>
</protein>
<dbReference type="EMBL" id="CP049142">
    <property type="protein sequence ID" value="QIE91481.1"/>
    <property type="molecule type" value="Genomic_DNA"/>
</dbReference>
<dbReference type="AlphaFoldDB" id="A0A6G6JAI2"/>
<dbReference type="KEGG" id="pnt:G5B91_34690"/>
<proteinExistence type="predicted"/>
<accession>A0A6G6JAI2</accession>
<keyword evidence="1" id="KW-0614">Plasmid</keyword>
<dbReference type="Proteomes" id="UP000501063">
    <property type="component" value="Plasmid pPniHBP1_1"/>
</dbReference>
<name>A0A6G6JAI2_PSENT</name>
<dbReference type="PROSITE" id="PS51257">
    <property type="entry name" value="PROKAR_LIPOPROTEIN"/>
    <property type="match status" value="1"/>
</dbReference>
<sequence>MANYLRLGRIALFAAAVGLGGCASPQLPKLDVDSIDTELDAYSCPAKLPPKELQDCLEAYHPKIDTQASRELRLLRAYLLLDSTAHYGARRFTAYSDAPADDANQLMGAIASSVEGLTVLESERTEPAGDSGSLFRSKVSYKVDKVDVFLRIVTTVDAATKPVVRGVTGMLFLNSTVDRIKKGAKLVRDLGVDKLYASAYRDGMVQLRYLQMANVPYDTARAEILARLNTSCLALAALAKRTEHSCGKTVVAAGAAAGAAATPVGVAL</sequence>
<evidence type="ECO:0000313" key="2">
    <source>
        <dbReference type="Proteomes" id="UP000501063"/>
    </source>
</evidence>
<geneLocation type="plasmid" evidence="2">
    <name>ppnihbp1_1</name>
</geneLocation>